<proteinExistence type="inferred from homology"/>
<evidence type="ECO:0000259" key="3">
    <source>
        <dbReference type="Pfam" id="PF01370"/>
    </source>
</evidence>
<organism evidence="4 5">
    <name type="scientific">Paradevosia shaoguanensis</name>
    <dbReference type="NCBI Taxonomy" id="1335043"/>
    <lineage>
        <taxon>Bacteria</taxon>
        <taxon>Pseudomonadati</taxon>
        <taxon>Pseudomonadota</taxon>
        <taxon>Alphaproteobacteria</taxon>
        <taxon>Hyphomicrobiales</taxon>
        <taxon>Devosiaceae</taxon>
        <taxon>Paradevosia</taxon>
    </lineage>
</organism>
<feature type="domain" description="NAD-dependent epimerase/dehydratase" evidence="3">
    <location>
        <begin position="5"/>
        <end position="242"/>
    </location>
</feature>
<accession>A0AA41QR56</accession>
<evidence type="ECO:0000256" key="2">
    <source>
        <dbReference type="ARBA" id="ARBA00023445"/>
    </source>
</evidence>
<dbReference type="SUPFAM" id="SSF51735">
    <property type="entry name" value="NAD(P)-binding Rossmann-fold domains"/>
    <property type="match status" value="1"/>
</dbReference>
<gene>
    <name evidence="4" type="ORF">ML536_20315</name>
</gene>
<dbReference type="FunFam" id="3.40.50.720:FF:000336">
    <property type="entry name" value="Aldehyde reductase"/>
    <property type="match status" value="1"/>
</dbReference>
<name>A0AA41QR56_9HYPH</name>
<dbReference type="RefSeq" id="WP_281737130.1">
    <property type="nucleotide sequence ID" value="NZ_JAKETQ010000004.1"/>
</dbReference>
<keyword evidence="1" id="KW-0560">Oxidoreductase</keyword>
<evidence type="ECO:0000256" key="1">
    <source>
        <dbReference type="ARBA" id="ARBA00023002"/>
    </source>
</evidence>
<dbReference type="InterPro" id="IPR050425">
    <property type="entry name" value="NAD(P)_dehydrat-like"/>
</dbReference>
<sequence>MSDLVLLTGISGYLGGHVALELLRRGFRVRGSVRDLGKAEKVRATMARHGADIDRLEFVALDLLADAGWREALADVRYLQHTASPFFTTMPADRMDLIRPAVEGTERAIGAALAGDVERIVLTSSMAAIAYGHAPARRDFSAVDWTNLSGPGVNAYTESKTLAERRAWEMVDGAGRHDLLTTINPSVLLGPLLDDDPGTSAALVGRLLDGSVPAAPRIAFGIVDVRDVAALHVAAMTDPRAAGQRLPISEATVSLIEASRALAKALPEQARKVPRFEMPDWLVRLYALFDSDVRGNLGELGIYKTLDSTAARAILGHPLIPATDAVIASARSLLAEKLA</sequence>
<dbReference type="EMBL" id="JALAZD010000004">
    <property type="protein sequence ID" value="MCI0129185.1"/>
    <property type="molecule type" value="Genomic_DNA"/>
</dbReference>
<dbReference type="InterPro" id="IPR036291">
    <property type="entry name" value="NAD(P)-bd_dom_sf"/>
</dbReference>
<dbReference type="Pfam" id="PF01370">
    <property type="entry name" value="Epimerase"/>
    <property type="match status" value="1"/>
</dbReference>
<comment type="caution">
    <text evidence="4">The sequence shown here is derived from an EMBL/GenBank/DDBJ whole genome shotgun (WGS) entry which is preliminary data.</text>
</comment>
<dbReference type="Gene3D" id="3.40.50.720">
    <property type="entry name" value="NAD(P)-binding Rossmann-like Domain"/>
    <property type="match status" value="1"/>
</dbReference>
<keyword evidence="5" id="KW-1185">Reference proteome</keyword>
<dbReference type="GO" id="GO:0016616">
    <property type="term" value="F:oxidoreductase activity, acting on the CH-OH group of donors, NAD or NADP as acceptor"/>
    <property type="evidence" value="ECO:0007669"/>
    <property type="project" value="TreeGrafter"/>
</dbReference>
<evidence type="ECO:0000313" key="5">
    <source>
        <dbReference type="Proteomes" id="UP001156140"/>
    </source>
</evidence>
<dbReference type="PANTHER" id="PTHR10366:SF564">
    <property type="entry name" value="STEROL-4-ALPHA-CARBOXYLATE 3-DEHYDROGENASE, DECARBOXYLATING"/>
    <property type="match status" value="1"/>
</dbReference>
<dbReference type="Proteomes" id="UP001156140">
    <property type="component" value="Unassembled WGS sequence"/>
</dbReference>
<evidence type="ECO:0000313" key="4">
    <source>
        <dbReference type="EMBL" id="MCI0129185.1"/>
    </source>
</evidence>
<dbReference type="PANTHER" id="PTHR10366">
    <property type="entry name" value="NAD DEPENDENT EPIMERASE/DEHYDRATASE"/>
    <property type="match status" value="1"/>
</dbReference>
<dbReference type="AlphaFoldDB" id="A0AA41QR56"/>
<dbReference type="InterPro" id="IPR001509">
    <property type="entry name" value="Epimerase_deHydtase"/>
</dbReference>
<reference evidence="4" key="1">
    <citation type="submission" date="2022-03" db="EMBL/GenBank/DDBJ databases">
        <title>The complete genome sequence of a Methyloterrigena soli.</title>
        <authorList>
            <person name="Zi Z."/>
        </authorList>
    </citation>
    <scope>NUCLEOTIDE SEQUENCE</scope>
    <source>
        <strain evidence="4">M48</strain>
    </source>
</reference>
<comment type="similarity">
    <text evidence="2">Belongs to the NAD(P)-dependent epimerase/dehydratase family. Dihydroflavonol-4-reductase subfamily.</text>
</comment>
<protein>
    <submittedName>
        <fullName evidence="4">NAD-dependent epimerase/dehydratase family protein</fullName>
    </submittedName>
</protein>